<evidence type="ECO:0000259" key="10">
    <source>
        <dbReference type="PROSITE" id="PS50893"/>
    </source>
</evidence>
<evidence type="ECO:0000313" key="12">
    <source>
        <dbReference type="EMBL" id="EAC0787371.1"/>
    </source>
</evidence>
<dbReference type="Pfam" id="PF00664">
    <property type="entry name" value="ABC_membrane"/>
    <property type="match status" value="1"/>
</dbReference>
<feature type="transmembrane region" description="Helical" evidence="9">
    <location>
        <begin position="251"/>
        <end position="274"/>
    </location>
</feature>
<dbReference type="EMBL" id="AAAGSE010000014">
    <property type="protein sequence ID" value="EAC0787371.1"/>
    <property type="molecule type" value="Genomic_DNA"/>
</dbReference>
<dbReference type="Proteomes" id="UP000839631">
    <property type="component" value="Unassembled WGS sequence"/>
</dbReference>
<protein>
    <submittedName>
        <fullName evidence="12">ABC transporter ATP-binding protein</fullName>
    </submittedName>
</protein>
<dbReference type="PROSITE" id="PS50929">
    <property type="entry name" value="ABC_TM1F"/>
    <property type="match status" value="1"/>
</dbReference>
<dbReference type="Gene3D" id="3.40.50.300">
    <property type="entry name" value="P-loop containing nucleotide triphosphate hydrolases"/>
    <property type="match status" value="1"/>
</dbReference>
<dbReference type="InterPro" id="IPR036640">
    <property type="entry name" value="ABC1_TM_sf"/>
</dbReference>
<dbReference type="InterPro" id="IPR039421">
    <property type="entry name" value="Type_1_exporter"/>
</dbReference>
<dbReference type="SMART" id="SM00382">
    <property type="entry name" value="AAA"/>
    <property type="match status" value="1"/>
</dbReference>
<dbReference type="InterPro" id="IPR003593">
    <property type="entry name" value="AAA+_ATPase"/>
</dbReference>
<evidence type="ECO:0000259" key="11">
    <source>
        <dbReference type="PROSITE" id="PS50929"/>
    </source>
</evidence>
<dbReference type="PANTHER" id="PTHR24221:SF397">
    <property type="entry name" value="ABC TRANSPORTER, ATP-BINDING TRANSMEMBRANE PROTEIN"/>
    <property type="match status" value="1"/>
</dbReference>
<keyword evidence="7 9" id="KW-1133">Transmembrane helix</keyword>
<reference evidence="12" key="1">
    <citation type="submission" date="2018-09" db="EMBL/GenBank/DDBJ databases">
        <authorList>
            <person name="Ashton P.M."/>
            <person name="Dallman T."/>
            <person name="Nair S."/>
            <person name="De Pinna E."/>
            <person name="Peters T."/>
            <person name="Grant K."/>
        </authorList>
    </citation>
    <scope>NUCLEOTIDE SEQUENCE [LARGE SCALE GENOMIC DNA]</scope>
    <source>
        <strain evidence="13">140692</strain>
        <strain evidence="12">412099</strain>
    </source>
</reference>
<comment type="caution">
    <text evidence="12">The sequence shown here is derived from an EMBL/GenBank/DDBJ whole genome shotgun (WGS) entry which is preliminary data.</text>
</comment>
<evidence type="ECO:0000256" key="4">
    <source>
        <dbReference type="ARBA" id="ARBA00022692"/>
    </source>
</evidence>
<dbReference type="PANTHER" id="PTHR24221">
    <property type="entry name" value="ATP-BINDING CASSETTE SUB-FAMILY B"/>
    <property type="match status" value="1"/>
</dbReference>
<dbReference type="PROSITE" id="PS50893">
    <property type="entry name" value="ABC_TRANSPORTER_2"/>
    <property type="match status" value="1"/>
</dbReference>
<dbReference type="InterPro" id="IPR017871">
    <property type="entry name" value="ABC_transporter-like_CS"/>
</dbReference>
<dbReference type="EMBL" id="AAHPHN010000026">
    <property type="protein sequence ID" value="EBY8643036.1"/>
    <property type="molecule type" value="Genomic_DNA"/>
</dbReference>
<feature type="domain" description="ABC transmembrane type-1" evidence="11">
    <location>
        <begin position="27"/>
        <end position="239"/>
    </location>
</feature>
<keyword evidence="2" id="KW-0813">Transport</keyword>
<proteinExistence type="predicted"/>
<evidence type="ECO:0000256" key="7">
    <source>
        <dbReference type="ARBA" id="ARBA00022989"/>
    </source>
</evidence>
<dbReference type="InterPro" id="IPR011527">
    <property type="entry name" value="ABC1_TM_dom"/>
</dbReference>
<evidence type="ECO:0000256" key="2">
    <source>
        <dbReference type="ARBA" id="ARBA00022448"/>
    </source>
</evidence>
<dbReference type="FunFam" id="3.40.50.300:FF:000221">
    <property type="entry name" value="Multidrug ABC transporter ATP-binding protein"/>
    <property type="match status" value="1"/>
</dbReference>
<evidence type="ECO:0000256" key="6">
    <source>
        <dbReference type="ARBA" id="ARBA00022840"/>
    </source>
</evidence>
<organism evidence="12">
    <name type="scientific">Salmonella enterica subsp. enterica serovar Java</name>
    <dbReference type="NCBI Taxonomy" id="224729"/>
    <lineage>
        <taxon>Bacteria</taxon>
        <taxon>Pseudomonadati</taxon>
        <taxon>Pseudomonadota</taxon>
        <taxon>Gammaproteobacteria</taxon>
        <taxon>Enterobacterales</taxon>
        <taxon>Enterobacteriaceae</taxon>
        <taxon>Salmonella</taxon>
    </lineage>
</organism>
<dbReference type="GO" id="GO:0140359">
    <property type="term" value="F:ABC-type transporter activity"/>
    <property type="evidence" value="ECO:0007669"/>
    <property type="project" value="InterPro"/>
</dbReference>
<dbReference type="GO" id="GO:0005886">
    <property type="term" value="C:plasma membrane"/>
    <property type="evidence" value="ECO:0007669"/>
    <property type="project" value="UniProtKB-SubCell"/>
</dbReference>
<keyword evidence="4 9" id="KW-0812">Transmembrane</keyword>
<sequence length="595" mass="66089">MKGFEKIEELVSLSPKVKYQIRFGMYLGAVAGVLTVMGLSCCAFAVTEIINSSINTAFWIWLIVGGIGLIFGYLARNRADLITHEASFDLEVTLRQHLADVLAKLPLGDVQILGAGRIKKIMHDDVKGLHAAVADASPFVGVGVSQPLAALLILLFVQWKLFLLVCLMFPFIWLCMAWMTRDHKEQRQRYNQANEQINAAVIEFVQGMPVVRTFDSERVAFRRFTQKVDAFTEALEKWIGSTKNASKANSIVISPLPTLLIIILCSPAMLSVGWISLRDLVLGLMVGTMPVQAIRPLMYLSNMLNDARAAAHRICDILAMTPLAEPVYPQNPVDGDIEFENVSFSYITDSNTTQALKLINLKIPSKNFCAVVGASGSGKSTLARLIPRFWDVSAGMIRLGGIDIRNIDSRALLQQVAFVFQEPFLISGTIAENIRLARPDATDDEIIEAAHRACAHDFISALEQGYETEVGERGSRLSGGQRQRITLARALISHAKVVILDEPTAWVDPESEEAIQKAIDELSQERTIIIIAHRLTTITHADQIVVLEKGEVIGTGRHEELMISCDRYTKLWQSYQATHNWHLMQARKADNNENI</sequence>
<evidence type="ECO:0000256" key="9">
    <source>
        <dbReference type="SAM" id="Phobius"/>
    </source>
</evidence>
<evidence type="ECO:0000313" key="13">
    <source>
        <dbReference type="EMBL" id="EBY8643036.1"/>
    </source>
</evidence>
<feature type="transmembrane region" description="Helical" evidence="9">
    <location>
        <begin position="161"/>
        <end position="179"/>
    </location>
</feature>
<keyword evidence="5" id="KW-0547">Nucleotide-binding</keyword>
<evidence type="ECO:0000256" key="1">
    <source>
        <dbReference type="ARBA" id="ARBA00004651"/>
    </source>
</evidence>
<dbReference type="Pfam" id="PF00005">
    <property type="entry name" value="ABC_tran"/>
    <property type="match status" value="1"/>
</dbReference>
<dbReference type="SUPFAM" id="SSF52540">
    <property type="entry name" value="P-loop containing nucleoside triphosphate hydrolases"/>
    <property type="match status" value="1"/>
</dbReference>
<evidence type="ECO:0000256" key="8">
    <source>
        <dbReference type="ARBA" id="ARBA00023136"/>
    </source>
</evidence>
<evidence type="ECO:0000256" key="3">
    <source>
        <dbReference type="ARBA" id="ARBA00022475"/>
    </source>
</evidence>
<name>A0A3Z6QK89_SALEB</name>
<dbReference type="SUPFAM" id="SSF90123">
    <property type="entry name" value="ABC transporter transmembrane region"/>
    <property type="match status" value="1"/>
</dbReference>
<evidence type="ECO:0000256" key="5">
    <source>
        <dbReference type="ARBA" id="ARBA00022741"/>
    </source>
</evidence>
<dbReference type="GO" id="GO:0016887">
    <property type="term" value="F:ATP hydrolysis activity"/>
    <property type="evidence" value="ECO:0007669"/>
    <property type="project" value="InterPro"/>
</dbReference>
<feature type="transmembrane region" description="Helical" evidence="9">
    <location>
        <begin position="58"/>
        <end position="75"/>
    </location>
</feature>
<keyword evidence="6 12" id="KW-0067">ATP-binding</keyword>
<feature type="domain" description="ABC transporter" evidence="10">
    <location>
        <begin position="337"/>
        <end position="574"/>
    </location>
</feature>
<feature type="transmembrane region" description="Helical" evidence="9">
    <location>
        <begin position="129"/>
        <end position="155"/>
    </location>
</feature>
<gene>
    <name evidence="12" type="ORF">D6K54_11530</name>
    <name evidence="13" type="ORF">D6S17_15975</name>
</gene>
<keyword evidence="3" id="KW-1003">Cell membrane</keyword>
<dbReference type="PROSITE" id="PS00211">
    <property type="entry name" value="ABC_TRANSPORTER_1"/>
    <property type="match status" value="1"/>
</dbReference>
<dbReference type="Gene3D" id="1.20.1560.10">
    <property type="entry name" value="ABC transporter type 1, transmembrane domain"/>
    <property type="match status" value="1"/>
</dbReference>
<feature type="transmembrane region" description="Helical" evidence="9">
    <location>
        <begin position="23"/>
        <end position="46"/>
    </location>
</feature>
<comment type="subcellular location">
    <subcellularLocation>
        <location evidence="1">Cell membrane</location>
        <topology evidence="1">Multi-pass membrane protein</topology>
    </subcellularLocation>
</comment>
<dbReference type="AlphaFoldDB" id="A0A3Z6QK89"/>
<dbReference type="InterPro" id="IPR027417">
    <property type="entry name" value="P-loop_NTPase"/>
</dbReference>
<dbReference type="GO" id="GO:0034040">
    <property type="term" value="F:ATPase-coupled lipid transmembrane transporter activity"/>
    <property type="evidence" value="ECO:0007669"/>
    <property type="project" value="TreeGrafter"/>
</dbReference>
<keyword evidence="8 9" id="KW-0472">Membrane</keyword>
<dbReference type="InterPro" id="IPR003439">
    <property type="entry name" value="ABC_transporter-like_ATP-bd"/>
</dbReference>
<accession>A0A3Z6QK89</accession>
<dbReference type="GO" id="GO:0005524">
    <property type="term" value="F:ATP binding"/>
    <property type="evidence" value="ECO:0007669"/>
    <property type="project" value="UniProtKB-KW"/>
</dbReference>